<keyword evidence="2" id="KW-0560">Oxidoreductase</keyword>
<dbReference type="GO" id="GO:0046872">
    <property type="term" value="F:metal ion binding"/>
    <property type="evidence" value="ECO:0007669"/>
    <property type="project" value="UniProtKB-KW"/>
</dbReference>
<dbReference type="GO" id="GO:0016491">
    <property type="term" value="F:oxidoreductase activity"/>
    <property type="evidence" value="ECO:0007669"/>
    <property type="project" value="UniProtKB-KW"/>
</dbReference>
<protein>
    <recommendedName>
        <fullName evidence="3">Fe2OG dioxygenase domain-containing protein</fullName>
    </recommendedName>
</protein>
<dbReference type="EMBL" id="KN847318">
    <property type="protein sequence ID" value="KIW59713.1"/>
    <property type="molecule type" value="Genomic_DNA"/>
</dbReference>
<dbReference type="InterPro" id="IPR027443">
    <property type="entry name" value="IPNS-like_sf"/>
</dbReference>
<name>A0A0D2EVI6_9EURO</name>
<dbReference type="HOGENOM" id="CLU_010119_6_2_1"/>
<dbReference type="GeneID" id="25326055"/>
<dbReference type="Pfam" id="PF03171">
    <property type="entry name" value="2OG-FeII_Oxy"/>
    <property type="match status" value="1"/>
</dbReference>
<keyword evidence="5" id="KW-1185">Reference proteome</keyword>
<dbReference type="AlphaFoldDB" id="A0A0D2EVI6"/>
<reference evidence="4 5" key="1">
    <citation type="submission" date="2015-01" db="EMBL/GenBank/DDBJ databases">
        <title>The Genome Sequence of Exophiala xenobiotica CBS118157.</title>
        <authorList>
            <consortium name="The Broad Institute Genomics Platform"/>
            <person name="Cuomo C."/>
            <person name="de Hoog S."/>
            <person name="Gorbushina A."/>
            <person name="Stielow B."/>
            <person name="Teixiera M."/>
            <person name="Abouelleil A."/>
            <person name="Chapman S.B."/>
            <person name="Priest M."/>
            <person name="Young S.K."/>
            <person name="Wortman J."/>
            <person name="Nusbaum C."/>
            <person name="Birren B."/>
        </authorList>
    </citation>
    <scope>NUCLEOTIDE SEQUENCE [LARGE SCALE GENOMIC DNA]</scope>
    <source>
        <strain evidence="4 5">CBS 118157</strain>
    </source>
</reference>
<evidence type="ECO:0000313" key="4">
    <source>
        <dbReference type="EMBL" id="KIW59713.1"/>
    </source>
</evidence>
<keyword evidence="2" id="KW-0408">Iron</keyword>
<organism evidence="4 5">
    <name type="scientific">Exophiala xenobiotica</name>
    <dbReference type="NCBI Taxonomy" id="348802"/>
    <lineage>
        <taxon>Eukaryota</taxon>
        <taxon>Fungi</taxon>
        <taxon>Dikarya</taxon>
        <taxon>Ascomycota</taxon>
        <taxon>Pezizomycotina</taxon>
        <taxon>Eurotiomycetes</taxon>
        <taxon>Chaetothyriomycetidae</taxon>
        <taxon>Chaetothyriales</taxon>
        <taxon>Herpotrichiellaceae</taxon>
        <taxon>Exophiala</taxon>
    </lineage>
</organism>
<dbReference type="InterPro" id="IPR005123">
    <property type="entry name" value="Oxoglu/Fe-dep_dioxygenase_dom"/>
</dbReference>
<dbReference type="STRING" id="348802.A0A0D2EVI6"/>
<evidence type="ECO:0000259" key="3">
    <source>
        <dbReference type="PROSITE" id="PS51471"/>
    </source>
</evidence>
<accession>A0A0D2EVI6</accession>
<dbReference type="Proteomes" id="UP000054342">
    <property type="component" value="Unassembled WGS sequence"/>
</dbReference>
<proteinExistence type="inferred from homology"/>
<keyword evidence="2" id="KW-0479">Metal-binding</keyword>
<comment type="similarity">
    <text evidence="1 2">Belongs to the iron/ascorbate-dependent oxidoreductase family.</text>
</comment>
<dbReference type="PROSITE" id="PS51471">
    <property type="entry name" value="FE2OG_OXY"/>
    <property type="match status" value="1"/>
</dbReference>
<dbReference type="OrthoDB" id="288590at2759"/>
<dbReference type="SUPFAM" id="SSF51197">
    <property type="entry name" value="Clavaminate synthase-like"/>
    <property type="match status" value="1"/>
</dbReference>
<dbReference type="PANTHER" id="PTHR47990">
    <property type="entry name" value="2-OXOGLUTARATE (2OG) AND FE(II)-DEPENDENT OXYGENASE SUPERFAMILY PROTEIN-RELATED"/>
    <property type="match status" value="1"/>
</dbReference>
<dbReference type="RefSeq" id="XP_013320297.1">
    <property type="nucleotide sequence ID" value="XM_013464843.1"/>
</dbReference>
<evidence type="ECO:0000313" key="5">
    <source>
        <dbReference type="Proteomes" id="UP000054342"/>
    </source>
</evidence>
<feature type="domain" description="Fe2OG dioxygenase" evidence="3">
    <location>
        <begin position="193"/>
        <end position="323"/>
    </location>
</feature>
<evidence type="ECO:0000256" key="1">
    <source>
        <dbReference type="ARBA" id="ARBA00008056"/>
    </source>
</evidence>
<dbReference type="InterPro" id="IPR026992">
    <property type="entry name" value="DIOX_N"/>
</dbReference>
<dbReference type="InterPro" id="IPR050231">
    <property type="entry name" value="Iron_ascorbate_oxido_reductase"/>
</dbReference>
<dbReference type="GO" id="GO:0044283">
    <property type="term" value="P:small molecule biosynthetic process"/>
    <property type="evidence" value="ECO:0007669"/>
    <property type="project" value="UniProtKB-ARBA"/>
</dbReference>
<dbReference type="Gene3D" id="2.60.120.330">
    <property type="entry name" value="B-lactam Antibiotic, Isopenicillin N Synthase, Chain"/>
    <property type="match status" value="1"/>
</dbReference>
<dbReference type="Pfam" id="PF14226">
    <property type="entry name" value="DIOX_N"/>
    <property type="match status" value="1"/>
</dbReference>
<evidence type="ECO:0000256" key="2">
    <source>
        <dbReference type="RuleBase" id="RU003682"/>
    </source>
</evidence>
<gene>
    <name evidence="4" type="ORF">PV05_04147</name>
</gene>
<sequence length="387" mass="42590">MPSVSVPNGNAAASEETIDLPLFDISNETPELGKAVVEAAAKWGFLWIAGSPAPENGTYQNGNGTVARTYDLDEATVDHVFDISRRFFKEASTEEKQACAIKHNRGYVGMHVENLDPSKHSRGDFKQAFNLSGPDPITDEWRQPLPATFQKEDATFRDFHARCRNIATRILRLLAMGLAIPDVDWIARTHDNSPNTSRFLYYPTLPSDTDYDAEADIRAGAHSDYGSITLLFTRPEQPGLEILKPNGDWAGVPIFPPNYHSKSFPPIVVNIGDLLSYWTNGLLRSTIHRVILTTPSGEQTSSNSHTDTGIGSDRFSIAIFVQPHEDTKLTPMPSPLVADRAASFQKEVIGHGGGVLNAEGMKTLTSGDYLSARLQATYGNVFEREKK</sequence>
<dbReference type="InterPro" id="IPR044861">
    <property type="entry name" value="IPNS-like_FE2OG_OXY"/>
</dbReference>